<dbReference type="eggNOG" id="ENOG502Z7ZB">
    <property type="taxonomic scope" value="Bacteria"/>
</dbReference>
<dbReference type="Pfam" id="PF05133">
    <property type="entry name" value="SPP1_portal"/>
    <property type="match status" value="1"/>
</dbReference>
<evidence type="ECO:0000313" key="2">
    <source>
        <dbReference type="Proteomes" id="UP000017090"/>
    </source>
</evidence>
<evidence type="ECO:0000313" key="1">
    <source>
        <dbReference type="EMBL" id="ERT59342.1"/>
    </source>
</evidence>
<proteinExistence type="predicted"/>
<keyword evidence="2" id="KW-1185">Reference proteome</keyword>
<comment type="caution">
    <text evidence="1">The sequence shown here is derived from an EMBL/GenBank/DDBJ whole genome shotgun (WGS) entry which is preliminary data.</text>
</comment>
<reference evidence="1 2" key="1">
    <citation type="submission" date="2013-09" db="EMBL/GenBank/DDBJ databases">
        <authorList>
            <person name="Durkin A.S."/>
            <person name="Haft D.R."/>
            <person name="McCorrison J."/>
            <person name="Torralba M."/>
            <person name="Gillis M."/>
            <person name="Haft D.H."/>
            <person name="Methe B."/>
            <person name="Sutton G."/>
            <person name="Nelson K.E."/>
        </authorList>
    </citation>
    <scope>NUCLEOTIDE SEQUENCE [LARGE SCALE GENOMIC DNA]</scope>
    <source>
        <strain evidence="1 2">BV3C16-1</strain>
    </source>
</reference>
<dbReference type="PATRIC" id="fig|1111454.3.peg.1259"/>
<dbReference type="STRING" id="1111454.HMPREF1250_0182"/>
<name>U7UIU7_9FIRM</name>
<dbReference type="InterPro" id="IPR021145">
    <property type="entry name" value="Portal_protein_SPP1_Gp6-like"/>
</dbReference>
<organism evidence="1 2">
    <name type="scientific">Megasphaera vaginalis</name>
    <name type="common">ex Srinivasan et al. 2021</name>
    <dbReference type="NCBI Taxonomy" id="1111454"/>
    <lineage>
        <taxon>Bacteria</taxon>
        <taxon>Bacillati</taxon>
        <taxon>Bacillota</taxon>
        <taxon>Negativicutes</taxon>
        <taxon>Veillonellales</taxon>
        <taxon>Veillonellaceae</taxon>
        <taxon>Megasphaera</taxon>
    </lineage>
</organism>
<dbReference type="RefSeq" id="WP_023053748.1">
    <property type="nucleotide sequence ID" value="NZ_AWXA01000036.1"/>
</dbReference>
<dbReference type="EMBL" id="AWXA01000036">
    <property type="protein sequence ID" value="ERT59342.1"/>
    <property type="molecule type" value="Genomic_DNA"/>
</dbReference>
<accession>U7UIU7</accession>
<gene>
    <name evidence="1" type="ORF">HMPREF1250_0182</name>
</gene>
<dbReference type="AlphaFoldDB" id="U7UIU7"/>
<sequence>MDIDVARKLIQNYIPRHAEFVRRAETAERYYRVQNDILFKKRKEDVTETPLRNADNRIPHPFYQLLVNQKAAYMFTAPPTFDIGNDSQDQAITKVLGDAYGKKMKDICVNASNTGIGWIHYWINDGEFDWAVVPSVQVIPVWSKKLNHELLAILRVYIDIDDDGKIWDVYEYWNDVTCCVFHKLAVDDFDQLTTYTDFFNSGDMSDGSTYAHGLTTIPFIPFLNNSLCTSDLDPVKALIDSYDKTYSGFVNDLEDIQEVIFILTNYGGEDLNQFMRDMKYYKTIMTDSVSGDDKSGVSTLTIDIPVDAREKMLTITRKAIFDLGQGIDPQQQGLDGTSGEAMKFLYALLELKAGLMETEFRLGFNKFVRAIAAHVGIGADAIIQTWTRSAIRNDAELVDMCSKSSGIISKKTILKNHPFVDNAEEELQRLADEEAEATAKDDIYGGSAIDDTKGGDVNVQVAN</sequence>
<protein>
    <submittedName>
        <fullName evidence="1">SPP1 Gp6-like phage portal protein</fullName>
    </submittedName>
</protein>
<dbReference type="Proteomes" id="UP000017090">
    <property type="component" value="Unassembled WGS sequence"/>
</dbReference>
<dbReference type="OrthoDB" id="1697867at2"/>